<evidence type="ECO:0000256" key="1">
    <source>
        <dbReference type="SAM" id="Phobius"/>
    </source>
</evidence>
<feature type="transmembrane region" description="Helical" evidence="1">
    <location>
        <begin position="147"/>
        <end position="165"/>
    </location>
</feature>
<gene>
    <name evidence="2" type="ORF">ARMOST_06831</name>
</gene>
<dbReference type="AlphaFoldDB" id="A0A284R469"/>
<keyword evidence="1" id="KW-0472">Membrane</keyword>
<proteinExistence type="predicted"/>
<keyword evidence="3" id="KW-1185">Reference proteome</keyword>
<organism evidence="2 3">
    <name type="scientific">Armillaria ostoyae</name>
    <name type="common">Armillaria root rot fungus</name>
    <dbReference type="NCBI Taxonomy" id="47428"/>
    <lineage>
        <taxon>Eukaryota</taxon>
        <taxon>Fungi</taxon>
        <taxon>Dikarya</taxon>
        <taxon>Basidiomycota</taxon>
        <taxon>Agaricomycotina</taxon>
        <taxon>Agaricomycetes</taxon>
        <taxon>Agaricomycetidae</taxon>
        <taxon>Agaricales</taxon>
        <taxon>Marasmiineae</taxon>
        <taxon>Physalacriaceae</taxon>
        <taxon>Armillaria</taxon>
    </lineage>
</organism>
<dbReference type="EMBL" id="FUEG01000004">
    <property type="protein sequence ID" value="SJL03475.1"/>
    <property type="molecule type" value="Genomic_DNA"/>
</dbReference>
<feature type="transmembrane region" description="Helical" evidence="1">
    <location>
        <begin position="177"/>
        <end position="202"/>
    </location>
</feature>
<sequence length="232" mass="27112">MTTLPPELVEIIVYEAWHSEMPSYVRKRLMTACPSINRTWKAVYAPIASQDMYITNLAFLDYLCRIVAQFRKSIIYRDFIPRLTRTITCFVDLRACEREGAAEEVYLYLNVLRNMRGFEALFPHVPHLSLLLPTPSSSMTMPIYRPLLYVTAVCYRCVFAFWMFRRVRFVWFRRVRCSVLLMFLVLPLCVTAVCYHCVFAFFGIVGYRPPLSGLARRPIGVFLTGCVFLFAY</sequence>
<accession>A0A284R469</accession>
<feature type="transmembrane region" description="Helical" evidence="1">
    <location>
        <begin position="214"/>
        <end position="231"/>
    </location>
</feature>
<dbReference type="Proteomes" id="UP000219338">
    <property type="component" value="Unassembled WGS sequence"/>
</dbReference>
<evidence type="ECO:0000313" key="2">
    <source>
        <dbReference type="EMBL" id="SJL03475.1"/>
    </source>
</evidence>
<evidence type="ECO:0000313" key="3">
    <source>
        <dbReference type="Proteomes" id="UP000219338"/>
    </source>
</evidence>
<dbReference type="OrthoDB" id="2836053at2759"/>
<reference evidence="3" key="1">
    <citation type="journal article" date="2017" name="Nat. Ecol. Evol.">
        <title>Genome expansion and lineage-specific genetic innovations in the forest pathogenic fungi Armillaria.</title>
        <authorList>
            <person name="Sipos G."/>
            <person name="Prasanna A.N."/>
            <person name="Walter M.C."/>
            <person name="O'Connor E."/>
            <person name="Balint B."/>
            <person name="Krizsan K."/>
            <person name="Kiss B."/>
            <person name="Hess J."/>
            <person name="Varga T."/>
            <person name="Slot J."/>
            <person name="Riley R."/>
            <person name="Boka B."/>
            <person name="Rigling D."/>
            <person name="Barry K."/>
            <person name="Lee J."/>
            <person name="Mihaltcheva S."/>
            <person name="LaButti K."/>
            <person name="Lipzen A."/>
            <person name="Waldron R."/>
            <person name="Moloney N.M."/>
            <person name="Sperisen C."/>
            <person name="Kredics L."/>
            <person name="Vagvoelgyi C."/>
            <person name="Patrignani A."/>
            <person name="Fitzpatrick D."/>
            <person name="Nagy I."/>
            <person name="Doyle S."/>
            <person name="Anderson J.B."/>
            <person name="Grigoriev I.V."/>
            <person name="Gueldener U."/>
            <person name="Muensterkoetter M."/>
            <person name="Nagy L.G."/>
        </authorList>
    </citation>
    <scope>NUCLEOTIDE SEQUENCE [LARGE SCALE GENOMIC DNA]</scope>
    <source>
        <strain evidence="3">C18/9</strain>
    </source>
</reference>
<keyword evidence="1" id="KW-0812">Transmembrane</keyword>
<keyword evidence="1" id="KW-1133">Transmembrane helix</keyword>
<name>A0A284R469_ARMOS</name>
<protein>
    <submittedName>
        <fullName evidence="2">Uncharacterized protein</fullName>
    </submittedName>
</protein>